<dbReference type="GO" id="GO:0051156">
    <property type="term" value="P:glucose 6-phosphate metabolic process"/>
    <property type="evidence" value="ECO:0007669"/>
    <property type="project" value="TreeGrafter"/>
</dbReference>
<dbReference type="GO" id="GO:0005829">
    <property type="term" value="C:cytosol"/>
    <property type="evidence" value="ECO:0007669"/>
    <property type="project" value="TreeGrafter"/>
</dbReference>
<dbReference type="CDD" id="cd05016">
    <property type="entry name" value="SIS_PGI_2"/>
    <property type="match status" value="1"/>
</dbReference>
<dbReference type="Gene3D" id="3.40.50.10490">
    <property type="entry name" value="Glucose-6-phosphate isomerase like protein, domain 1"/>
    <property type="match status" value="1"/>
</dbReference>
<dbReference type="PRINTS" id="PR00662">
    <property type="entry name" value="G6PISOMERASE"/>
</dbReference>
<keyword evidence="3" id="KW-0324">Glycolysis</keyword>
<dbReference type="InterPro" id="IPR035482">
    <property type="entry name" value="SIS_PGI_2"/>
</dbReference>
<dbReference type="PANTHER" id="PTHR11469:SF1">
    <property type="entry name" value="GLUCOSE-6-PHOSPHATE ISOMERASE"/>
    <property type="match status" value="1"/>
</dbReference>
<dbReference type="PROSITE" id="PS00174">
    <property type="entry name" value="P_GLUCOSE_ISOMERASE_2"/>
    <property type="match status" value="1"/>
</dbReference>
<dbReference type="GO" id="GO:0006096">
    <property type="term" value="P:glycolytic process"/>
    <property type="evidence" value="ECO:0007669"/>
    <property type="project" value="UniProtKB-KW"/>
</dbReference>
<dbReference type="FunFam" id="3.40.50.10490:FF:000015">
    <property type="entry name" value="Glucose-6-phosphate isomerase"/>
    <property type="match status" value="1"/>
</dbReference>
<keyword evidence="4 5" id="KW-0413">Isomerase</keyword>
<organism evidence="5">
    <name type="scientific">bioreactor metagenome</name>
    <dbReference type="NCBI Taxonomy" id="1076179"/>
    <lineage>
        <taxon>unclassified sequences</taxon>
        <taxon>metagenomes</taxon>
        <taxon>ecological metagenomes</taxon>
    </lineage>
</organism>
<dbReference type="EMBL" id="VSSQ01032463">
    <property type="protein sequence ID" value="MPM83728.1"/>
    <property type="molecule type" value="Genomic_DNA"/>
</dbReference>
<dbReference type="PROSITE" id="PS51463">
    <property type="entry name" value="P_GLUCOSE_ISOMERASE_3"/>
    <property type="match status" value="1"/>
</dbReference>
<dbReference type="EC" id="5.3.1.9" evidence="1"/>
<dbReference type="GO" id="GO:0006094">
    <property type="term" value="P:gluconeogenesis"/>
    <property type="evidence" value="ECO:0007669"/>
    <property type="project" value="UniProtKB-KW"/>
</dbReference>
<dbReference type="GO" id="GO:0004347">
    <property type="term" value="F:glucose-6-phosphate isomerase activity"/>
    <property type="evidence" value="ECO:0007669"/>
    <property type="project" value="UniProtKB-EC"/>
</dbReference>
<dbReference type="GO" id="GO:0048029">
    <property type="term" value="F:monosaccharide binding"/>
    <property type="evidence" value="ECO:0007669"/>
    <property type="project" value="TreeGrafter"/>
</dbReference>
<dbReference type="PANTHER" id="PTHR11469">
    <property type="entry name" value="GLUCOSE-6-PHOSPHATE ISOMERASE"/>
    <property type="match status" value="1"/>
</dbReference>
<evidence type="ECO:0000256" key="3">
    <source>
        <dbReference type="ARBA" id="ARBA00023152"/>
    </source>
</evidence>
<comment type="caution">
    <text evidence="5">The sequence shown here is derived from an EMBL/GenBank/DDBJ whole genome shotgun (WGS) entry which is preliminary data.</text>
</comment>
<dbReference type="AlphaFoldDB" id="A0A645D3U7"/>
<reference evidence="5" key="1">
    <citation type="submission" date="2019-08" db="EMBL/GenBank/DDBJ databases">
        <authorList>
            <person name="Kucharzyk K."/>
            <person name="Murdoch R.W."/>
            <person name="Higgins S."/>
            <person name="Loffler F."/>
        </authorList>
    </citation>
    <scope>NUCLEOTIDE SEQUENCE</scope>
</reference>
<accession>A0A645D3U7</accession>
<evidence type="ECO:0000256" key="2">
    <source>
        <dbReference type="ARBA" id="ARBA00022432"/>
    </source>
</evidence>
<proteinExistence type="predicted"/>
<evidence type="ECO:0000313" key="5">
    <source>
        <dbReference type="EMBL" id="MPM83728.1"/>
    </source>
</evidence>
<sequence>MMQGANDARIKYSTSSLEENDCYQYAAVRNILHRKGKDIELLVNYEPNLHFVSEWWKQLYGESEGKDQKGIFPASVDFSTDLHSMGQYVQDGKRILFETILNVEKPRKVVELKSEEKDLDGLNYLSKKTMDFVNEKAFQGTLLAHTDGQVPNLIIDIPTLNEYNFGYLVYFFEKACGISGYLLGVNPFNQPGVEAYKKNMFALLGKPGFEKEKEELEKRL</sequence>
<gene>
    <name evidence="5" type="primary">pgi_32</name>
    <name evidence="5" type="ORF">SDC9_130797</name>
</gene>
<dbReference type="InterPro" id="IPR046348">
    <property type="entry name" value="SIS_dom_sf"/>
</dbReference>
<dbReference type="InterPro" id="IPR001672">
    <property type="entry name" value="G6P_Isomerase"/>
</dbReference>
<keyword evidence="2" id="KW-0312">Gluconeogenesis</keyword>
<dbReference type="SUPFAM" id="SSF53697">
    <property type="entry name" value="SIS domain"/>
    <property type="match status" value="1"/>
</dbReference>
<dbReference type="InterPro" id="IPR018189">
    <property type="entry name" value="Phosphoglucose_isomerase_CS"/>
</dbReference>
<evidence type="ECO:0000256" key="1">
    <source>
        <dbReference type="ARBA" id="ARBA00011952"/>
    </source>
</evidence>
<protein>
    <recommendedName>
        <fullName evidence="1">glucose-6-phosphate isomerase</fullName>
        <ecNumber evidence="1">5.3.1.9</ecNumber>
    </recommendedName>
</protein>
<evidence type="ECO:0000256" key="4">
    <source>
        <dbReference type="ARBA" id="ARBA00023235"/>
    </source>
</evidence>
<name>A0A645D3U7_9ZZZZ</name>
<dbReference type="GO" id="GO:0097367">
    <property type="term" value="F:carbohydrate derivative binding"/>
    <property type="evidence" value="ECO:0007669"/>
    <property type="project" value="InterPro"/>
</dbReference>